<feature type="transmembrane region" description="Helical" evidence="1">
    <location>
        <begin position="5"/>
        <end position="22"/>
    </location>
</feature>
<dbReference type="EMBL" id="CAJZBQ010000047">
    <property type="protein sequence ID" value="CAG9329302.1"/>
    <property type="molecule type" value="Genomic_DNA"/>
</dbReference>
<keyword evidence="1" id="KW-1133">Transmembrane helix</keyword>
<dbReference type="InterPro" id="IPR011042">
    <property type="entry name" value="6-blade_b-propeller_TolB-like"/>
</dbReference>
<dbReference type="PANTHER" id="PTHR11799">
    <property type="entry name" value="PARAOXONASE"/>
    <property type="match status" value="1"/>
</dbReference>
<dbReference type="AlphaFoldDB" id="A0AAU9JXP2"/>
<dbReference type="InterPro" id="IPR051288">
    <property type="entry name" value="Serum_paraoxonase/arylesterase"/>
</dbReference>
<dbReference type="PANTHER" id="PTHR11799:SF12">
    <property type="entry name" value="PARAOXONASE-RELATED"/>
    <property type="match status" value="1"/>
</dbReference>
<organism evidence="2 3">
    <name type="scientific">Blepharisma stoltei</name>
    <dbReference type="NCBI Taxonomy" id="1481888"/>
    <lineage>
        <taxon>Eukaryota</taxon>
        <taxon>Sar</taxon>
        <taxon>Alveolata</taxon>
        <taxon>Ciliophora</taxon>
        <taxon>Postciliodesmatophora</taxon>
        <taxon>Heterotrichea</taxon>
        <taxon>Heterotrichida</taxon>
        <taxon>Blepharismidae</taxon>
        <taxon>Blepharisma</taxon>
    </lineage>
</organism>
<accession>A0AAU9JXP2</accession>
<keyword evidence="3" id="KW-1185">Reference proteome</keyword>
<gene>
    <name evidence="2" type="ORF">BSTOLATCC_MIC48126</name>
</gene>
<keyword evidence="1" id="KW-0812">Transmembrane</keyword>
<sequence>MDLKLIICLLTIGVSWLAYFLLNKLDVFVTNNLHHDEKCEKISLPSEAEDFAIYGNFIISGMGDILACYYKHLSAQKAQKGSLIYIDPKTKHWGYIPMLEFPSDLPFNPLGIDIHNNNTLYAINMAFGNSGERVEVFSLFESAEGIQAKYLRSIEFGNEWLGRLNDIAVIKEGHFYISEWLVYPDLPEGRDHSLLTTIKKMFWNVSGKYTNVLYCKEVQGKAPECMSQAKGYMVNGINKINNQLFVADTVEKSVYIYNIQEDYSLALAETVSFSHHLDNIVVQKDGSILVTGINRMIEFMELADRLKADKEKSPVVSTISRMTKNDGSWKVEEVIVEDKIFAASAVIEDGNIFIGGPTDNFILTCRID</sequence>
<evidence type="ECO:0000313" key="2">
    <source>
        <dbReference type="EMBL" id="CAG9329302.1"/>
    </source>
</evidence>
<keyword evidence="1" id="KW-0472">Membrane</keyword>
<dbReference type="SUPFAM" id="SSF63829">
    <property type="entry name" value="Calcium-dependent phosphotriesterase"/>
    <property type="match status" value="1"/>
</dbReference>
<name>A0AAU9JXP2_9CILI</name>
<evidence type="ECO:0000313" key="3">
    <source>
        <dbReference type="Proteomes" id="UP001162131"/>
    </source>
</evidence>
<protein>
    <submittedName>
        <fullName evidence="2">Uncharacterized protein</fullName>
    </submittedName>
</protein>
<reference evidence="2" key="1">
    <citation type="submission" date="2021-09" db="EMBL/GenBank/DDBJ databases">
        <authorList>
            <consortium name="AG Swart"/>
            <person name="Singh M."/>
            <person name="Singh A."/>
            <person name="Seah K."/>
            <person name="Emmerich C."/>
        </authorList>
    </citation>
    <scope>NUCLEOTIDE SEQUENCE</scope>
    <source>
        <strain evidence="2">ATCC30299</strain>
    </source>
</reference>
<evidence type="ECO:0000256" key="1">
    <source>
        <dbReference type="SAM" id="Phobius"/>
    </source>
</evidence>
<dbReference type="Proteomes" id="UP001162131">
    <property type="component" value="Unassembled WGS sequence"/>
</dbReference>
<comment type="caution">
    <text evidence="2">The sequence shown here is derived from an EMBL/GenBank/DDBJ whole genome shotgun (WGS) entry which is preliminary data.</text>
</comment>
<proteinExistence type="predicted"/>
<dbReference type="Gene3D" id="2.120.10.30">
    <property type="entry name" value="TolB, C-terminal domain"/>
    <property type="match status" value="1"/>
</dbReference>